<dbReference type="NCBIfam" id="TIGR00125">
    <property type="entry name" value="cyt_tran_rel"/>
    <property type="match status" value="1"/>
</dbReference>
<proteinExistence type="predicted"/>
<protein>
    <recommendedName>
        <fullName evidence="2">Cytidyltransferase-like domain-containing protein</fullName>
    </recommendedName>
</protein>
<feature type="region of interest" description="Disordered" evidence="1">
    <location>
        <begin position="280"/>
        <end position="300"/>
    </location>
</feature>
<feature type="domain" description="Cytidyltransferase-like" evidence="2">
    <location>
        <begin position="147"/>
        <end position="297"/>
    </location>
</feature>
<evidence type="ECO:0000256" key="1">
    <source>
        <dbReference type="SAM" id="MobiDB-lite"/>
    </source>
</evidence>
<organism evidence="3">
    <name type="scientific">Timspurckia oligopyrenoides</name>
    <dbReference type="NCBI Taxonomy" id="708627"/>
    <lineage>
        <taxon>Eukaryota</taxon>
        <taxon>Rhodophyta</taxon>
        <taxon>Bangiophyceae</taxon>
        <taxon>Porphyridiales</taxon>
        <taxon>Porphyridiaceae</taxon>
        <taxon>Timspurckia</taxon>
    </lineage>
</organism>
<reference evidence="3" key="1">
    <citation type="submission" date="2021-01" db="EMBL/GenBank/DDBJ databases">
        <authorList>
            <person name="Corre E."/>
            <person name="Pelletier E."/>
            <person name="Niang G."/>
            <person name="Scheremetjew M."/>
            <person name="Finn R."/>
            <person name="Kale V."/>
            <person name="Holt S."/>
            <person name="Cochrane G."/>
            <person name="Meng A."/>
            <person name="Brown T."/>
            <person name="Cohen L."/>
        </authorList>
    </citation>
    <scope>NUCLEOTIDE SEQUENCE</scope>
    <source>
        <strain evidence="3">CCMP3278</strain>
    </source>
</reference>
<dbReference type="InterPro" id="IPR004821">
    <property type="entry name" value="Cyt_trans-like"/>
</dbReference>
<dbReference type="InterPro" id="IPR014729">
    <property type="entry name" value="Rossmann-like_a/b/a_fold"/>
</dbReference>
<dbReference type="SUPFAM" id="SSF52374">
    <property type="entry name" value="Nucleotidylyl transferase"/>
    <property type="match status" value="1"/>
</dbReference>
<dbReference type="GO" id="GO:0003824">
    <property type="term" value="F:catalytic activity"/>
    <property type="evidence" value="ECO:0007669"/>
    <property type="project" value="InterPro"/>
</dbReference>
<name>A0A7S0ZI56_9RHOD</name>
<dbReference type="AlphaFoldDB" id="A0A7S0ZI56"/>
<accession>A0A7S0ZI56</accession>
<dbReference type="Gene3D" id="3.40.50.620">
    <property type="entry name" value="HUPs"/>
    <property type="match status" value="1"/>
</dbReference>
<evidence type="ECO:0000313" key="3">
    <source>
        <dbReference type="EMBL" id="CAD8822603.1"/>
    </source>
</evidence>
<dbReference type="Pfam" id="PF01467">
    <property type="entry name" value="CTP_transf_like"/>
    <property type="match status" value="1"/>
</dbReference>
<gene>
    <name evidence="3" type="ORF">TOLI1172_LOCUS6999</name>
</gene>
<evidence type="ECO:0000259" key="2">
    <source>
        <dbReference type="Pfam" id="PF01467"/>
    </source>
</evidence>
<feature type="compositionally biased region" description="Low complexity" evidence="1">
    <location>
        <begin position="280"/>
        <end position="294"/>
    </location>
</feature>
<sequence>MNLEDDSELIYSKHRLPKMYGSWNYSVDFAIADQSFTEMYIYITGIIRDDNTNQFFISNYFKIMILQDIYKYISINEIDPQSKIYVLFGNPSESELNLFSKLIYDDLFPVDFSECVVTKEIIPRDKRKEWKVKEFESTLKLSHDSVVVGGTFDHLHLGHRLLLSAASLCAQKQIRVGITSEALLMDKKYKQKLESFEKRKESVDEFLRIICNESVSIVYTELMKPEGVLLSRDVHVDALVVSKETEADASQILQKRLQIDMHPVELIVIDILSKPNLHSKNSASNLSNKLSSTSIREHLP</sequence>
<dbReference type="EMBL" id="HBFP01009748">
    <property type="protein sequence ID" value="CAD8822603.1"/>
    <property type="molecule type" value="Transcribed_RNA"/>
</dbReference>